<dbReference type="PROSITE" id="PS52015">
    <property type="entry name" value="TONB_CTD"/>
    <property type="match status" value="1"/>
</dbReference>
<organism evidence="2 3">
    <name type="scientific">Mucilaginibacter straminoryzae</name>
    <dbReference type="NCBI Taxonomy" id="2932774"/>
    <lineage>
        <taxon>Bacteria</taxon>
        <taxon>Pseudomonadati</taxon>
        <taxon>Bacteroidota</taxon>
        <taxon>Sphingobacteriia</taxon>
        <taxon>Sphingobacteriales</taxon>
        <taxon>Sphingobacteriaceae</taxon>
        <taxon>Mucilaginibacter</taxon>
    </lineage>
</organism>
<dbReference type="Gene3D" id="3.30.1150.10">
    <property type="match status" value="1"/>
</dbReference>
<accession>A0A9X1X5U5</accession>
<dbReference type="EMBL" id="JALJEJ010000011">
    <property type="protein sequence ID" value="MCJ8211662.1"/>
    <property type="molecule type" value="Genomic_DNA"/>
</dbReference>
<proteinExistence type="predicted"/>
<feature type="domain" description="TonB C-terminal" evidence="1">
    <location>
        <begin position="32"/>
        <end position="124"/>
    </location>
</feature>
<evidence type="ECO:0000313" key="2">
    <source>
        <dbReference type="EMBL" id="MCJ8211662.1"/>
    </source>
</evidence>
<dbReference type="GO" id="GO:0055085">
    <property type="term" value="P:transmembrane transport"/>
    <property type="evidence" value="ECO:0007669"/>
    <property type="project" value="InterPro"/>
</dbReference>
<dbReference type="PROSITE" id="PS51257">
    <property type="entry name" value="PROKAR_LIPOPROTEIN"/>
    <property type="match status" value="1"/>
</dbReference>
<name>A0A9X1X5U5_9SPHI</name>
<dbReference type="SUPFAM" id="SSF74653">
    <property type="entry name" value="TolA/TonB C-terminal domain"/>
    <property type="match status" value="1"/>
</dbReference>
<dbReference type="AlphaFoldDB" id="A0A9X1X5U5"/>
<dbReference type="Pfam" id="PF03544">
    <property type="entry name" value="TonB_C"/>
    <property type="match status" value="1"/>
</dbReference>
<sequence length="155" mass="17199">MRICLFLVILLGFSCSPNKYSGKFRDPANSSASIAAFKSYVAKNLLYPAVARENGVHGLIIASFNVDEKSQIKAVRITKPLFSACDEKVISLLNRYPDKLSVRPGTYSIMVEFMLYIDGKKQYHSTELNNTDKSHLLFTLVKKGSASTGKITIVN</sequence>
<gene>
    <name evidence="2" type="ORF">MUY27_18230</name>
</gene>
<dbReference type="RefSeq" id="WP_245132470.1">
    <property type="nucleotide sequence ID" value="NZ_JALJEJ010000011.1"/>
</dbReference>
<evidence type="ECO:0000259" key="1">
    <source>
        <dbReference type="PROSITE" id="PS52015"/>
    </source>
</evidence>
<dbReference type="InterPro" id="IPR037682">
    <property type="entry name" value="TonB_C"/>
</dbReference>
<evidence type="ECO:0000313" key="3">
    <source>
        <dbReference type="Proteomes" id="UP001139450"/>
    </source>
</evidence>
<reference evidence="2" key="1">
    <citation type="submission" date="2022-04" db="EMBL/GenBank/DDBJ databases">
        <title>Mucilaginibacter sp. RS28 isolated from freshwater.</title>
        <authorList>
            <person name="Ko S.-R."/>
        </authorList>
    </citation>
    <scope>NUCLEOTIDE SEQUENCE</scope>
    <source>
        <strain evidence="2">RS28</strain>
    </source>
</reference>
<protein>
    <submittedName>
        <fullName evidence="2">Energy transducer TonB</fullName>
    </submittedName>
</protein>
<keyword evidence="3" id="KW-1185">Reference proteome</keyword>
<comment type="caution">
    <text evidence="2">The sequence shown here is derived from an EMBL/GenBank/DDBJ whole genome shotgun (WGS) entry which is preliminary data.</text>
</comment>
<dbReference type="Proteomes" id="UP001139450">
    <property type="component" value="Unassembled WGS sequence"/>
</dbReference>